<evidence type="ECO:0000313" key="1">
    <source>
        <dbReference type="EMBL" id="MPC80818.1"/>
    </source>
</evidence>
<name>A0A5B7IJ29_PORTR</name>
<dbReference type="Proteomes" id="UP000324222">
    <property type="component" value="Unassembled WGS sequence"/>
</dbReference>
<proteinExistence type="predicted"/>
<protein>
    <submittedName>
        <fullName evidence="1">Uncharacterized protein</fullName>
    </submittedName>
</protein>
<organism evidence="1 2">
    <name type="scientific">Portunus trituberculatus</name>
    <name type="common">Swimming crab</name>
    <name type="synonym">Neptunus trituberculatus</name>
    <dbReference type="NCBI Taxonomy" id="210409"/>
    <lineage>
        <taxon>Eukaryota</taxon>
        <taxon>Metazoa</taxon>
        <taxon>Ecdysozoa</taxon>
        <taxon>Arthropoda</taxon>
        <taxon>Crustacea</taxon>
        <taxon>Multicrustacea</taxon>
        <taxon>Malacostraca</taxon>
        <taxon>Eumalacostraca</taxon>
        <taxon>Eucarida</taxon>
        <taxon>Decapoda</taxon>
        <taxon>Pleocyemata</taxon>
        <taxon>Brachyura</taxon>
        <taxon>Eubrachyura</taxon>
        <taxon>Portunoidea</taxon>
        <taxon>Portunidae</taxon>
        <taxon>Portuninae</taxon>
        <taxon>Portunus</taxon>
    </lineage>
</organism>
<reference evidence="1 2" key="1">
    <citation type="submission" date="2019-05" db="EMBL/GenBank/DDBJ databases">
        <title>Another draft genome of Portunus trituberculatus and its Hox gene families provides insights of decapod evolution.</title>
        <authorList>
            <person name="Jeong J.-H."/>
            <person name="Song I."/>
            <person name="Kim S."/>
            <person name="Choi T."/>
            <person name="Kim D."/>
            <person name="Ryu S."/>
            <person name="Kim W."/>
        </authorList>
    </citation>
    <scope>NUCLEOTIDE SEQUENCE [LARGE SCALE GENOMIC DNA]</scope>
    <source>
        <tissue evidence="1">Muscle</tissue>
    </source>
</reference>
<accession>A0A5B7IJ29</accession>
<dbReference type="AlphaFoldDB" id="A0A5B7IJ29"/>
<sequence length="65" mass="6919">MMPREKCTRDLDSYVPKLQRSPAWRGAFGGGVGRVKAGTTTARLEAKSGVRVDGILSALLTNVTA</sequence>
<gene>
    <name evidence="1" type="ORF">E2C01_075411</name>
</gene>
<dbReference type="EMBL" id="VSRR010055078">
    <property type="protein sequence ID" value="MPC80818.1"/>
    <property type="molecule type" value="Genomic_DNA"/>
</dbReference>
<keyword evidence="2" id="KW-1185">Reference proteome</keyword>
<evidence type="ECO:0000313" key="2">
    <source>
        <dbReference type="Proteomes" id="UP000324222"/>
    </source>
</evidence>
<comment type="caution">
    <text evidence="1">The sequence shown here is derived from an EMBL/GenBank/DDBJ whole genome shotgun (WGS) entry which is preliminary data.</text>
</comment>